<dbReference type="FunFam" id="1.10.510.10:FF:000099">
    <property type="entry name" value="Serine/threonine-protein kinase receptor"/>
    <property type="match status" value="1"/>
</dbReference>
<evidence type="ECO:0000256" key="12">
    <source>
        <dbReference type="ARBA" id="ARBA00022989"/>
    </source>
</evidence>
<dbReference type="CDD" id="cd23631">
    <property type="entry name" value="TFP_LU_ECD_ACVR2A"/>
    <property type="match status" value="1"/>
</dbReference>
<dbReference type="PANTHER" id="PTHR23255:SF64">
    <property type="entry name" value="ACTIVIN RECEPTOR TYPE-2A"/>
    <property type="match status" value="1"/>
</dbReference>
<evidence type="ECO:0000256" key="13">
    <source>
        <dbReference type="ARBA" id="ARBA00023136"/>
    </source>
</evidence>
<dbReference type="Gene3D" id="3.30.200.20">
    <property type="entry name" value="Phosphorylase Kinase, domain 1"/>
    <property type="match status" value="1"/>
</dbReference>
<dbReference type="PANTHER" id="PTHR23255">
    <property type="entry name" value="TRANSFORMING GROWTH FACTOR-BETA RECEPTOR TYPE I AND II"/>
    <property type="match status" value="1"/>
</dbReference>
<protein>
    <recommendedName>
        <fullName evidence="21">Serine/threonine-protein kinase receptor</fullName>
        <ecNumber evidence="21">2.7.11.30</ecNumber>
    </recommendedName>
</protein>
<keyword evidence="6 21" id="KW-0812">Transmembrane</keyword>
<dbReference type="InterPro" id="IPR008271">
    <property type="entry name" value="Ser/Thr_kinase_AS"/>
</dbReference>
<organism evidence="23 24">
    <name type="scientific">Microtus ochrogaster</name>
    <name type="common">Prairie vole</name>
    <dbReference type="NCBI Taxonomy" id="79684"/>
    <lineage>
        <taxon>Eukaryota</taxon>
        <taxon>Metazoa</taxon>
        <taxon>Chordata</taxon>
        <taxon>Craniata</taxon>
        <taxon>Vertebrata</taxon>
        <taxon>Euteleostomi</taxon>
        <taxon>Mammalia</taxon>
        <taxon>Eutheria</taxon>
        <taxon>Euarchontoglires</taxon>
        <taxon>Glires</taxon>
        <taxon>Rodentia</taxon>
        <taxon>Myomorpha</taxon>
        <taxon>Muroidea</taxon>
        <taxon>Cricetidae</taxon>
        <taxon>Arvicolinae</taxon>
        <taxon>Microtus</taxon>
    </lineage>
</organism>
<evidence type="ECO:0000256" key="21">
    <source>
        <dbReference type="RuleBase" id="RU361271"/>
    </source>
</evidence>
<evidence type="ECO:0000256" key="6">
    <source>
        <dbReference type="ARBA" id="ARBA00022692"/>
    </source>
</evidence>
<evidence type="ECO:0000256" key="1">
    <source>
        <dbReference type="ARBA" id="ARBA00004251"/>
    </source>
</evidence>
<keyword evidence="17 21" id="KW-0464">Manganese</keyword>
<dbReference type="EMBL" id="JAATJU010028300">
    <property type="protein sequence ID" value="KAH0499835.1"/>
    <property type="molecule type" value="Genomic_DNA"/>
</dbReference>
<evidence type="ECO:0000313" key="23">
    <source>
        <dbReference type="EMBL" id="KAH0499835.1"/>
    </source>
</evidence>
<gene>
    <name evidence="23" type="ORF">LTLLF_203870</name>
</gene>
<comment type="subcellular location">
    <subcellularLocation>
        <location evidence="1">Cell membrane</location>
        <topology evidence="1">Single-pass type I membrane protein</topology>
    </subcellularLocation>
    <subcellularLocation>
        <location evidence="21">Membrane</location>
        <topology evidence="21">Single-pass type I membrane protein</topology>
    </subcellularLocation>
</comment>
<keyword evidence="8 21" id="KW-0547">Nucleotide-binding</keyword>
<sequence length="591" mass="66741">MKNQPKAKVRRIPALAGDGGEGRTCVEDQGAILGRSETQECLFFNANWERDRTNQTGVEPCYGDKDKRRHCFATWKNISGSIEIVKQGCWLDDINCYDRTDCIEKKDSPEVYFCCCEGNMCNEKFSYFPEMEVTQPTSNPVTPKPPYYNILLYSLVPLMLIAGIVICAFWVYRHHKMAYPPVLVPTQDPGPPPPSPLLGLKPLQLLEVKARGRFGCVWKAQLLNEYVAVKIFPIQDKQSWQNEYEVYSLPGMKHENILQFIGAEKRGTSVDVDLWLITAFHEKGSLSDFLKANVVSWNELCHIAETMARGLAYLHEDIPGLKDGHKPAISHRDIKSKNVLLKNNLTACIADFGLALKFEAGKSAGDTHGQVGTRRYMAPEVLEGAINFQRDAFLRIDMYAMGLVLWELASRCTAADGPVDEYMLPFEEEIGQHPSLEDMQEVVVHKKKRPVLRDYWQKHAGMAMLCETIEECWDHDAEARLSAGCNLVYDGGTISVHTENWDSELELLSYGNCLVYFLCEMSRMPPGHVRKQPLVESMALGDLLRCLQHTDEGESKGKAANCKELRKNVHEECGPLQIKGLLDLANQVFEN</sequence>
<evidence type="ECO:0000256" key="17">
    <source>
        <dbReference type="ARBA" id="ARBA00023211"/>
    </source>
</evidence>
<comment type="catalytic activity">
    <reaction evidence="19">
        <text>L-seryl-[receptor-protein] + ATP = O-phospho-L-seryl-[receptor-protein] + ADP + H(+)</text>
        <dbReference type="Rhea" id="RHEA:18673"/>
        <dbReference type="Rhea" id="RHEA-COMP:11022"/>
        <dbReference type="Rhea" id="RHEA-COMP:11023"/>
        <dbReference type="ChEBI" id="CHEBI:15378"/>
        <dbReference type="ChEBI" id="CHEBI:29999"/>
        <dbReference type="ChEBI" id="CHEBI:30616"/>
        <dbReference type="ChEBI" id="CHEBI:83421"/>
        <dbReference type="ChEBI" id="CHEBI:456216"/>
        <dbReference type="EC" id="2.7.11.30"/>
    </reaction>
    <physiologicalReaction direction="left-to-right" evidence="19">
        <dbReference type="Rhea" id="RHEA:18674"/>
    </physiologicalReaction>
</comment>
<dbReference type="InterPro" id="IPR000472">
    <property type="entry name" value="Activin_recp"/>
</dbReference>
<evidence type="ECO:0000256" key="10">
    <source>
        <dbReference type="ARBA" id="ARBA00022840"/>
    </source>
</evidence>
<keyword evidence="15 21" id="KW-0675">Receptor</keyword>
<keyword evidence="11 21" id="KW-0460">Magnesium</keyword>
<dbReference type="GO" id="GO:0017002">
    <property type="term" value="F:activin receptor activity"/>
    <property type="evidence" value="ECO:0007669"/>
    <property type="project" value="TreeGrafter"/>
</dbReference>
<feature type="transmembrane region" description="Helical" evidence="21">
    <location>
        <begin position="150"/>
        <end position="172"/>
    </location>
</feature>
<dbReference type="Proteomes" id="UP000710432">
    <property type="component" value="Unassembled WGS sequence"/>
</dbReference>
<dbReference type="PROSITE" id="PS00108">
    <property type="entry name" value="PROTEIN_KINASE_ST"/>
    <property type="match status" value="1"/>
</dbReference>
<keyword evidence="5 21" id="KW-0808">Transferase</keyword>
<comment type="similarity">
    <text evidence="2 21">Belongs to the protein kinase superfamily. TKL Ser/Thr protein kinase family. TGFB receptor subfamily.</text>
</comment>
<evidence type="ECO:0000256" key="7">
    <source>
        <dbReference type="ARBA" id="ARBA00022729"/>
    </source>
</evidence>
<evidence type="ECO:0000256" key="16">
    <source>
        <dbReference type="ARBA" id="ARBA00023180"/>
    </source>
</evidence>
<proteinExistence type="inferred from homology"/>
<evidence type="ECO:0000256" key="4">
    <source>
        <dbReference type="ARBA" id="ARBA00022527"/>
    </source>
</evidence>
<comment type="cofactor">
    <cofactor evidence="21">
        <name>Mg(2+)</name>
        <dbReference type="ChEBI" id="CHEBI:18420"/>
    </cofactor>
    <cofactor evidence="21">
        <name>Mn(2+)</name>
        <dbReference type="ChEBI" id="CHEBI:29035"/>
    </cofactor>
</comment>
<dbReference type="Gene3D" id="1.10.510.10">
    <property type="entry name" value="Transferase(Phosphotransferase) domain 1"/>
    <property type="match status" value="1"/>
</dbReference>
<dbReference type="PRINTS" id="PR00653">
    <property type="entry name" value="ACTIVIN2R"/>
</dbReference>
<dbReference type="Pfam" id="PF00069">
    <property type="entry name" value="Pkinase"/>
    <property type="match status" value="1"/>
</dbReference>
<dbReference type="SMART" id="SM00220">
    <property type="entry name" value="S_TKc"/>
    <property type="match status" value="1"/>
</dbReference>
<evidence type="ECO:0000256" key="18">
    <source>
        <dbReference type="ARBA" id="ARBA00045979"/>
    </source>
</evidence>
<dbReference type="FunFam" id="3.30.200.20:FF:000094">
    <property type="entry name" value="Serine/threonine-protein kinase receptor"/>
    <property type="match status" value="1"/>
</dbReference>
<evidence type="ECO:0000256" key="2">
    <source>
        <dbReference type="ARBA" id="ARBA00009605"/>
    </source>
</evidence>
<comment type="caution">
    <text evidence="23">The sequence shown here is derived from an EMBL/GenBank/DDBJ whole genome shotgun (WGS) entry which is preliminary data.</text>
</comment>
<dbReference type="AlphaFoldDB" id="A0A8J6FVZ4"/>
<comment type="function">
    <text evidence="18">On ligand binding, forms a receptor complex consisting of two type II and two type I transmembrane serine/threonine kinases. Type II receptors phosphorylate and activate type I receptors which autophosphorylate, then bind and activate SMAD transcriptional regulators. Receptor for activin A, activin B and inhibin A. Mediates induction of adipogenesis by GDF6.</text>
</comment>
<dbReference type="Pfam" id="PF01064">
    <property type="entry name" value="Activin_recp"/>
    <property type="match status" value="1"/>
</dbReference>
<keyword evidence="12 21" id="KW-1133">Transmembrane helix</keyword>
<keyword evidence="9 21" id="KW-0418">Kinase</keyword>
<name>A0A8J6FVZ4_MICOH</name>
<accession>A0A8J6FVZ4</accession>
<comment type="catalytic activity">
    <reaction evidence="20">
        <text>L-threonyl-[receptor-protein] + ATP = O-phospho-L-threonyl-[receptor-protein] + ADP + H(+)</text>
        <dbReference type="Rhea" id="RHEA:44880"/>
        <dbReference type="Rhea" id="RHEA-COMP:11024"/>
        <dbReference type="Rhea" id="RHEA-COMP:11025"/>
        <dbReference type="ChEBI" id="CHEBI:15378"/>
        <dbReference type="ChEBI" id="CHEBI:30013"/>
        <dbReference type="ChEBI" id="CHEBI:30616"/>
        <dbReference type="ChEBI" id="CHEBI:61977"/>
        <dbReference type="ChEBI" id="CHEBI:456216"/>
        <dbReference type="EC" id="2.7.11.30"/>
    </reaction>
    <physiologicalReaction direction="left-to-right" evidence="20">
        <dbReference type="Rhea" id="RHEA:44881"/>
    </physiologicalReaction>
</comment>
<keyword evidence="14" id="KW-1015">Disulfide bond</keyword>
<dbReference type="InterPro" id="IPR000333">
    <property type="entry name" value="TGFB_receptor"/>
</dbReference>
<dbReference type="EC" id="2.7.11.30" evidence="21"/>
<reference evidence="23" key="1">
    <citation type="submission" date="2020-03" db="EMBL/GenBank/DDBJ databases">
        <title>Studies in the Genomics of Life Span.</title>
        <authorList>
            <person name="Glass D."/>
        </authorList>
    </citation>
    <scope>NUCLEOTIDE SEQUENCE</scope>
    <source>
        <strain evidence="23">LTLLF</strain>
        <tissue evidence="23">Muscle</tissue>
    </source>
</reference>
<dbReference type="InterPro" id="IPR000719">
    <property type="entry name" value="Prot_kinase_dom"/>
</dbReference>
<evidence type="ECO:0000256" key="15">
    <source>
        <dbReference type="ARBA" id="ARBA00023170"/>
    </source>
</evidence>
<keyword evidence="4 21" id="KW-0723">Serine/threonine-protein kinase</keyword>
<evidence type="ECO:0000256" key="8">
    <source>
        <dbReference type="ARBA" id="ARBA00022741"/>
    </source>
</evidence>
<evidence type="ECO:0000256" key="19">
    <source>
        <dbReference type="ARBA" id="ARBA00048932"/>
    </source>
</evidence>
<evidence type="ECO:0000256" key="9">
    <source>
        <dbReference type="ARBA" id="ARBA00022777"/>
    </source>
</evidence>
<keyword evidence="13 21" id="KW-0472">Membrane</keyword>
<keyword evidence="3" id="KW-1003">Cell membrane</keyword>
<dbReference type="FunFam" id="2.10.60.10:FF:000002">
    <property type="entry name" value="Serine/threonine-protein kinase receptor"/>
    <property type="match status" value="1"/>
</dbReference>
<feature type="domain" description="Protein kinase" evidence="22">
    <location>
        <begin position="203"/>
        <end position="500"/>
    </location>
</feature>
<dbReference type="Gene3D" id="2.10.60.10">
    <property type="entry name" value="CD59"/>
    <property type="match status" value="1"/>
</dbReference>
<evidence type="ECO:0000259" key="22">
    <source>
        <dbReference type="PROSITE" id="PS50011"/>
    </source>
</evidence>
<dbReference type="SUPFAM" id="SSF56112">
    <property type="entry name" value="Protein kinase-like (PK-like)"/>
    <property type="match status" value="1"/>
</dbReference>
<dbReference type="GO" id="GO:0046872">
    <property type="term" value="F:metal ion binding"/>
    <property type="evidence" value="ECO:0007669"/>
    <property type="project" value="UniProtKB-KW"/>
</dbReference>
<keyword evidence="16" id="KW-0325">Glycoprotein</keyword>
<dbReference type="GO" id="GO:0032502">
    <property type="term" value="P:developmental process"/>
    <property type="evidence" value="ECO:0007669"/>
    <property type="project" value="UniProtKB-ARBA"/>
</dbReference>
<dbReference type="GO" id="GO:0048179">
    <property type="term" value="C:activin receptor complex"/>
    <property type="evidence" value="ECO:0007669"/>
    <property type="project" value="TreeGrafter"/>
</dbReference>
<dbReference type="SUPFAM" id="SSF57302">
    <property type="entry name" value="Snake toxin-like"/>
    <property type="match status" value="1"/>
</dbReference>
<keyword evidence="21" id="KW-0479">Metal-binding</keyword>
<evidence type="ECO:0000256" key="14">
    <source>
        <dbReference type="ARBA" id="ARBA00023157"/>
    </source>
</evidence>
<dbReference type="GO" id="GO:0005524">
    <property type="term" value="F:ATP binding"/>
    <property type="evidence" value="ECO:0007669"/>
    <property type="project" value="UniProtKB-UniRule"/>
</dbReference>
<dbReference type="PROSITE" id="PS50011">
    <property type="entry name" value="PROTEIN_KINASE_DOM"/>
    <property type="match status" value="1"/>
</dbReference>
<keyword evidence="7" id="KW-0732">Signal</keyword>
<dbReference type="GO" id="GO:0071363">
    <property type="term" value="P:cellular response to growth factor stimulus"/>
    <property type="evidence" value="ECO:0007669"/>
    <property type="project" value="TreeGrafter"/>
</dbReference>
<evidence type="ECO:0000256" key="11">
    <source>
        <dbReference type="ARBA" id="ARBA00022842"/>
    </source>
</evidence>
<dbReference type="InterPro" id="IPR045860">
    <property type="entry name" value="Snake_toxin-like_sf"/>
</dbReference>
<dbReference type="GO" id="GO:0048185">
    <property type="term" value="F:activin binding"/>
    <property type="evidence" value="ECO:0007669"/>
    <property type="project" value="TreeGrafter"/>
</dbReference>
<dbReference type="InterPro" id="IPR011009">
    <property type="entry name" value="Kinase-like_dom_sf"/>
</dbReference>
<evidence type="ECO:0000256" key="20">
    <source>
        <dbReference type="ARBA" id="ARBA00049492"/>
    </source>
</evidence>
<evidence type="ECO:0000256" key="5">
    <source>
        <dbReference type="ARBA" id="ARBA00022679"/>
    </source>
</evidence>
<evidence type="ECO:0000256" key="3">
    <source>
        <dbReference type="ARBA" id="ARBA00022475"/>
    </source>
</evidence>
<evidence type="ECO:0000313" key="24">
    <source>
        <dbReference type="Proteomes" id="UP000710432"/>
    </source>
</evidence>
<keyword evidence="10 21" id="KW-0067">ATP-binding</keyword>